<proteinExistence type="predicted"/>
<name>A0AAN8BFD1_9TELE</name>
<dbReference type="Proteomes" id="UP001335648">
    <property type="component" value="Unassembled WGS sequence"/>
</dbReference>
<gene>
    <name evidence="1" type="ORF">CesoFtcFv8_020068</name>
</gene>
<protein>
    <submittedName>
        <fullName evidence="1">Uncharacterized protein</fullName>
    </submittedName>
</protein>
<dbReference type="EMBL" id="JAULUE010002061">
    <property type="protein sequence ID" value="KAK5883773.1"/>
    <property type="molecule type" value="Genomic_DNA"/>
</dbReference>
<reference evidence="1 2" key="1">
    <citation type="journal article" date="2023" name="Mol. Biol. Evol.">
        <title>Genomics of Secondarily Temperate Adaptation in the Only Non-Antarctic Icefish.</title>
        <authorList>
            <person name="Rivera-Colon A.G."/>
            <person name="Rayamajhi N."/>
            <person name="Minhas B.F."/>
            <person name="Madrigal G."/>
            <person name="Bilyk K.T."/>
            <person name="Yoon V."/>
            <person name="Hune M."/>
            <person name="Gregory S."/>
            <person name="Cheng C.H.C."/>
            <person name="Catchen J.M."/>
        </authorList>
    </citation>
    <scope>NUCLEOTIDE SEQUENCE [LARGE SCALE GENOMIC DNA]</scope>
    <source>
        <strain evidence="1">JC2023a</strain>
    </source>
</reference>
<organism evidence="1 2">
    <name type="scientific">Champsocephalus esox</name>
    <name type="common">pike icefish</name>
    <dbReference type="NCBI Taxonomy" id="159716"/>
    <lineage>
        <taxon>Eukaryota</taxon>
        <taxon>Metazoa</taxon>
        <taxon>Chordata</taxon>
        <taxon>Craniata</taxon>
        <taxon>Vertebrata</taxon>
        <taxon>Euteleostomi</taxon>
        <taxon>Actinopterygii</taxon>
        <taxon>Neopterygii</taxon>
        <taxon>Teleostei</taxon>
        <taxon>Neoteleostei</taxon>
        <taxon>Acanthomorphata</taxon>
        <taxon>Eupercaria</taxon>
        <taxon>Perciformes</taxon>
        <taxon>Notothenioidei</taxon>
        <taxon>Channichthyidae</taxon>
        <taxon>Champsocephalus</taxon>
    </lineage>
</organism>
<sequence>MLATTRCVCRSSKEGSGLLLLLASLSPLPALPPPPSQLFLHFFFPVSMLGLSKSPSSSTLSSARLRVARRFLAPLLGSSRSVSSSLFPALSIGEESSSRIVSSKTCIWSVGA</sequence>
<evidence type="ECO:0000313" key="1">
    <source>
        <dbReference type="EMBL" id="KAK5883773.1"/>
    </source>
</evidence>
<keyword evidence="2" id="KW-1185">Reference proteome</keyword>
<accession>A0AAN8BFD1</accession>
<evidence type="ECO:0000313" key="2">
    <source>
        <dbReference type="Proteomes" id="UP001335648"/>
    </source>
</evidence>
<comment type="caution">
    <text evidence="1">The sequence shown here is derived from an EMBL/GenBank/DDBJ whole genome shotgun (WGS) entry which is preliminary data.</text>
</comment>
<dbReference type="AlphaFoldDB" id="A0AAN8BFD1"/>